<name>A0ABR1YTD3_9PEZI</name>
<protein>
    <recommendedName>
        <fullName evidence="4">BTB domain-containing protein</fullName>
    </recommendedName>
</protein>
<accession>A0ABR1YTD3</accession>
<sequence length="387" mass="44895">MSTDDCQIMDAGQVDTGSIVRRSLEVGVYQPDQFVRRFELSSTGDVLLICHGGYQLRVQAAILRNASETFRAMLGPHFNEGRKLNCETPKEIPLPDDHPEAMHLLCSMLHHLHDPHDTPSPQLLKELATVVDKYFCVTYTQDTTNKWLETTLDQSENWTFKQLVEFLQTSYLLRSESAFYKTSKKMVHKYSTNLVFDFDDEMEQMPWKTIVAIAEYKNLLEQELYDRVRIAVNHFLNKYRSRSTGGSDCQSQKRCFSLVSAILENLRPLVLPIQGNSLEEYFRYLTGVEPLELDTEDRESLLSQHMRSTNAYHQMCDLCRWNFEDYLEMSMDTAQKDFQREIDSRSGLCLWCTIESPRLMSSCPNGMHHKSRKRHRAGSTENQDPDS</sequence>
<dbReference type="SUPFAM" id="SSF54695">
    <property type="entry name" value="POZ domain"/>
    <property type="match status" value="1"/>
</dbReference>
<proteinExistence type="predicted"/>
<evidence type="ECO:0000256" key="1">
    <source>
        <dbReference type="SAM" id="MobiDB-lite"/>
    </source>
</evidence>
<organism evidence="2 3">
    <name type="scientific">Phyllosticta capitalensis</name>
    <dbReference type="NCBI Taxonomy" id="121624"/>
    <lineage>
        <taxon>Eukaryota</taxon>
        <taxon>Fungi</taxon>
        <taxon>Dikarya</taxon>
        <taxon>Ascomycota</taxon>
        <taxon>Pezizomycotina</taxon>
        <taxon>Dothideomycetes</taxon>
        <taxon>Dothideomycetes incertae sedis</taxon>
        <taxon>Botryosphaeriales</taxon>
        <taxon>Phyllostictaceae</taxon>
        <taxon>Phyllosticta</taxon>
    </lineage>
</organism>
<dbReference type="Gene3D" id="3.30.710.10">
    <property type="entry name" value="Potassium Channel Kv1.1, Chain A"/>
    <property type="match status" value="1"/>
</dbReference>
<feature type="compositionally biased region" description="Basic residues" evidence="1">
    <location>
        <begin position="367"/>
        <end position="377"/>
    </location>
</feature>
<reference evidence="2 3" key="1">
    <citation type="submission" date="2024-04" db="EMBL/GenBank/DDBJ databases">
        <title>Phyllosticta paracitricarpa is synonymous to the EU quarantine fungus P. citricarpa based on phylogenomic analyses.</title>
        <authorList>
            <consortium name="Lawrence Berkeley National Laboratory"/>
            <person name="Van Ingen-Buijs V.A."/>
            <person name="Van Westerhoven A.C."/>
            <person name="Haridas S."/>
            <person name="Skiadas P."/>
            <person name="Martin F."/>
            <person name="Groenewald J.Z."/>
            <person name="Crous P.W."/>
            <person name="Seidl M.F."/>
        </authorList>
    </citation>
    <scope>NUCLEOTIDE SEQUENCE [LARGE SCALE GENOMIC DNA]</scope>
    <source>
        <strain evidence="2 3">CBS 123374</strain>
    </source>
</reference>
<comment type="caution">
    <text evidence="2">The sequence shown here is derived from an EMBL/GenBank/DDBJ whole genome shotgun (WGS) entry which is preliminary data.</text>
</comment>
<dbReference type="InterPro" id="IPR011333">
    <property type="entry name" value="SKP1/BTB/POZ_sf"/>
</dbReference>
<evidence type="ECO:0008006" key="4">
    <source>
        <dbReference type="Google" id="ProtNLM"/>
    </source>
</evidence>
<evidence type="ECO:0000313" key="3">
    <source>
        <dbReference type="Proteomes" id="UP001492380"/>
    </source>
</evidence>
<dbReference type="Proteomes" id="UP001492380">
    <property type="component" value="Unassembled WGS sequence"/>
</dbReference>
<feature type="region of interest" description="Disordered" evidence="1">
    <location>
        <begin position="363"/>
        <end position="387"/>
    </location>
</feature>
<keyword evidence="3" id="KW-1185">Reference proteome</keyword>
<evidence type="ECO:0000313" key="2">
    <source>
        <dbReference type="EMBL" id="KAK8238230.1"/>
    </source>
</evidence>
<gene>
    <name evidence="2" type="ORF">HDK90DRAFT_532998</name>
</gene>
<dbReference type="EMBL" id="JBBWRZ010000004">
    <property type="protein sequence ID" value="KAK8238230.1"/>
    <property type="molecule type" value="Genomic_DNA"/>
</dbReference>